<organism evidence="2 3">
    <name type="scientific">Mycena pura</name>
    <dbReference type="NCBI Taxonomy" id="153505"/>
    <lineage>
        <taxon>Eukaryota</taxon>
        <taxon>Fungi</taxon>
        <taxon>Dikarya</taxon>
        <taxon>Basidiomycota</taxon>
        <taxon>Agaricomycotina</taxon>
        <taxon>Agaricomycetes</taxon>
        <taxon>Agaricomycetidae</taxon>
        <taxon>Agaricales</taxon>
        <taxon>Marasmiineae</taxon>
        <taxon>Mycenaceae</taxon>
        <taxon>Mycena</taxon>
    </lineage>
</organism>
<dbReference type="EMBL" id="JARJCW010000098">
    <property type="protein sequence ID" value="KAJ7194455.1"/>
    <property type="molecule type" value="Genomic_DNA"/>
</dbReference>
<comment type="caution">
    <text evidence="2">The sequence shown here is derived from an EMBL/GenBank/DDBJ whole genome shotgun (WGS) entry which is preliminary data.</text>
</comment>
<sequence length="268" mass="30125">MKSREVEGAEEDLCTRTTLTPRPSASPSVAAAGRPRRARARRASPPYPSIRTPPTSDFAARRLKSATRRTHYVEQHRRPPRYRSPPAARRYPPLAAARPLVIVVSTRPPAFCAKSARHPPIRRTQPAGYLPLHAPHATRPVRPYRSLLSRRRQGIREYAAGLTFSSTPLRHATSQLPPAIPMPPSATILALASGKPGVRGWRQRVRVRLVVSVQLFLVSFFLPSHFPSIGHWHLFTACTIADVAVHDEPSVRRNWYVPVTYRFPVRCF</sequence>
<gene>
    <name evidence="2" type="ORF">GGX14DRAFT_700930</name>
</gene>
<evidence type="ECO:0000313" key="2">
    <source>
        <dbReference type="EMBL" id="KAJ7194455.1"/>
    </source>
</evidence>
<protein>
    <submittedName>
        <fullName evidence="2">Uncharacterized protein</fullName>
    </submittedName>
</protein>
<feature type="compositionally biased region" description="Basic residues" evidence="1">
    <location>
        <begin position="61"/>
        <end position="70"/>
    </location>
</feature>
<feature type="compositionally biased region" description="Low complexity" evidence="1">
    <location>
        <begin position="21"/>
        <end position="33"/>
    </location>
</feature>
<proteinExistence type="predicted"/>
<dbReference type="Proteomes" id="UP001219525">
    <property type="component" value="Unassembled WGS sequence"/>
</dbReference>
<feature type="region of interest" description="Disordered" evidence="1">
    <location>
        <begin position="1"/>
        <end position="89"/>
    </location>
</feature>
<accession>A0AAD6UX75</accession>
<reference evidence="2" key="1">
    <citation type="submission" date="2023-03" db="EMBL/GenBank/DDBJ databases">
        <title>Massive genome expansion in bonnet fungi (Mycena s.s.) driven by repeated elements and novel gene families across ecological guilds.</title>
        <authorList>
            <consortium name="Lawrence Berkeley National Laboratory"/>
            <person name="Harder C.B."/>
            <person name="Miyauchi S."/>
            <person name="Viragh M."/>
            <person name="Kuo A."/>
            <person name="Thoen E."/>
            <person name="Andreopoulos B."/>
            <person name="Lu D."/>
            <person name="Skrede I."/>
            <person name="Drula E."/>
            <person name="Henrissat B."/>
            <person name="Morin E."/>
            <person name="Kohler A."/>
            <person name="Barry K."/>
            <person name="LaButti K."/>
            <person name="Morin E."/>
            <person name="Salamov A."/>
            <person name="Lipzen A."/>
            <person name="Mereny Z."/>
            <person name="Hegedus B."/>
            <person name="Baldrian P."/>
            <person name="Stursova M."/>
            <person name="Weitz H."/>
            <person name="Taylor A."/>
            <person name="Grigoriev I.V."/>
            <person name="Nagy L.G."/>
            <person name="Martin F."/>
            <person name="Kauserud H."/>
        </authorList>
    </citation>
    <scope>NUCLEOTIDE SEQUENCE</scope>
    <source>
        <strain evidence="2">9144</strain>
    </source>
</reference>
<evidence type="ECO:0000313" key="3">
    <source>
        <dbReference type="Proteomes" id="UP001219525"/>
    </source>
</evidence>
<dbReference type="AlphaFoldDB" id="A0AAD6UX75"/>
<evidence type="ECO:0000256" key="1">
    <source>
        <dbReference type="SAM" id="MobiDB-lite"/>
    </source>
</evidence>
<name>A0AAD6UX75_9AGAR</name>
<keyword evidence="3" id="KW-1185">Reference proteome</keyword>